<dbReference type="SUPFAM" id="SSF52047">
    <property type="entry name" value="RNI-like"/>
    <property type="match status" value="1"/>
</dbReference>
<feature type="compositionally biased region" description="Basic residues" evidence="1">
    <location>
        <begin position="701"/>
        <end position="718"/>
    </location>
</feature>
<feature type="compositionally biased region" description="Basic and acidic residues" evidence="1">
    <location>
        <begin position="688"/>
        <end position="697"/>
    </location>
</feature>
<feature type="compositionally biased region" description="Low complexity" evidence="1">
    <location>
        <begin position="1"/>
        <end position="13"/>
    </location>
</feature>
<accession>A0ABP0D9R1</accession>
<feature type="compositionally biased region" description="Low complexity" evidence="1">
    <location>
        <begin position="144"/>
        <end position="153"/>
    </location>
</feature>
<evidence type="ECO:0000313" key="2">
    <source>
        <dbReference type="EMBL" id="CAK7264966.1"/>
    </source>
</evidence>
<sequence>MAARSRQRAAAPAGGWSATSLSLRSSQGHARRHAPALNYAEISESDEDLDEADTEQSQSAGGSDSDVPSAHGNSDSEDGGFGDNSSALRQRPSKRSQPVNVSSPETRSPKRRRQPQRRATAKIVNSDGAYLSPPSEGARRTRRLASTALANASPEKVATKPEASSSLSQKRTSQTGNSRRGIKSPTKQTRKHDTTHKSDGKRTGGKSNGLKVPDHQEAESPLCSNRPPWATLPYLVLAEIFACGAGSLDSIESVRWLVGASRTCKSFTEPALRALYRSPPMLTMNMAHNLVDHLAKDPSTTIYDYRKKVKTLRIDVGSLASHVYRGRHLDIPRLISYCPNLENLDLYHFKDRPPYKEQLLRLRWSYPNSLFEVLGSRPPEGTTQSACDVAREEDGSSVDLVASSTPRKEAFAGVKLKSWRWNHQLMGRDLTLGDISVMHLSPTFAGLCEISLVNYHRASYALVALPDKQKADEVDKKQAEDLADLLNSLPNLTHLSLETSTVADEFFLPLLPKTLKRITLINCSNVLSCNFANYLLTHGQELREVTLNYNQYLNLSFLTVLGTACPQLQVLRMNMTYFVQEDIFNTTDPFYENLMTSEEVPAWPTGIQVIELEYLRKWEPDAAEVFFQSLLDSAPHMPNLRVLTIKAMLNIPWRQRCKIRDRWESAFDRVFKRRETSPEPASSLSYYDRQEKQDESPRGTAKARRTNSKPSRRSHRIATHVDSPSSCASSVSRSLRTKQSRNRVSYREPDTDEDMPSSDDSSEDSEGAEEEEVAGAATQEQGESKHNGATSTRPTNDQEFVHGLCDVVDIRIDNQKPCEIQYSMLDFLDSEHSSLDDEWTEDREDDLDYAW</sequence>
<comment type="caution">
    <text evidence="2">The sequence shown here is derived from an EMBL/GenBank/DDBJ whole genome shotgun (WGS) entry which is preliminary data.</text>
</comment>
<protein>
    <recommendedName>
        <fullName evidence="4">Leucine rich repeat domain containing protein</fullName>
    </recommendedName>
</protein>
<feature type="compositionally biased region" description="Polar residues" evidence="1">
    <location>
        <begin position="162"/>
        <end position="178"/>
    </location>
</feature>
<reference evidence="2 3" key="1">
    <citation type="submission" date="2024-01" db="EMBL/GenBank/DDBJ databases">
        <authorList>
            <person name="Allen C."/>
            <person name="Tagirdzhanova G."/>
        </authorList>
    </citation>
    <scope>NUCLEOTIDE SEQUENCE [LARGE SCALE GENOMIC DNA]</scope>
    <source>
        <strain evidence="2 3">CBS 119000</strain>
    </source>
</reference>
<feature type="region of interest" description="Disordered" evidence="1">
    <location>
        <begin position="832"/>
        <end position="851"/>
    </location>
</feature>
<proteinExistence type="predicted"/>
<name>A0ABP0D9R1_9PEZI</name>
<feature type="region of interest" description="Disordered" evidence="1">
    <location>
        <begin position="678"/>
        <end position="797"/>
    </location>
</feature>
<feature type="compositionally biased region" description="Polar residues" evidence="1">
    <location>
        <begin position="17"/>
        <end position="28"/>
    </location>
</feature>
<feature type="compositionally biased region" description="Polar residues" evidence="1">
    <location>
        <begin position="787"/>
        <end position="797"/>
    </location>
</feature>
<dbReference type="InterPro" id="IPR032675">
    <property type="entry name" value="LRR_dom_sf"/>
</dbReference>
<feature type="compositionally biased region" description="Acidic residues" evidence="1">
    <location>
        <begin position="43"/>
        <end position="54"/>
    </location>
</feature>
<gene>
    <name evidence="2" type="ORF">SEPCBS119000_001262</name>
</gene>
<dbReference type="Gene3D" id="3.80.10.10">
    <property type="entry name" value="Ribonuclease Inhibitor"/>
    <property type="match status" value="1"/>
</dbReference>
<organism evidence="2 3">
    <name type="scientific">Sporothrix epigloea</name>
    <dbReference type="NCBI Taxonomy" id="1892477"/>
    <lineage>
        <taxon>Eukaryota</taxon>
        <taxon>Fungi</taxon>
        <taxon>Dikarya</taxon>
        <taxon>Ascomycota</taxon>
        <taxon>Pezizomycotina</taxon>
        <taxon>Sordariomycetes</taxon>
        <taxon>Sordariomycetidae</taxon>
        <taxon>Ophiostomatales</taxon>
        <taxon>Ophiostomataceae</taxon>
        <taxon>Sporothrix</taxon>
    </lineage>
</organism>
<feature type="compositionally biased region" description="Basic residues" evidence="1">
    <location>
        <begin position="109"/>
        <end position="120"/>
    </location>
</feature>
<feature type="compositionally biased region" description="Acidic residues" evidence="1">
    <location>
        <begin position="750"/>
        <end position="773"/>
    </location>
</feature>
<evidence type="ECO:0000256" key="1">
    <source>
        <dbReference type="SAM" id="MobiDB-lite"/>
    </source>
</evidence>
<feature type="region of interest" description="Disordered" evidence="1">
    <location>
        <begin position="1"/>
        <end position="222"/>
    </location>
</feature>
<evidence type="ECO:0000313" key="3">
    <source>
        <dbReference type="Proteomes" id="UP001642502"/>
    </source>
</evidence>
<dbReference type="Proteomes" id="UP001642502">
    <property type="component" value="Unassembled WGS sequence"/>
</dbReference>
<feature type="compositionally biased region" description="Acidic residues" evidence="1">
    <location>
        <begin position="836"/>
        <end position="851"/>
    </location>
</feature>
<feature type="compositionally biased region" description="Basic and acidic residues" evidence="1">
    <location>
        <begin position="191"/>
        <end position="202"/>
    </location>
</feature>
<dbReference type="EMBL" id="CAWUON010000009">
    <property type="protein sequence ID" value="CAK7264966.1"/>
    <property type="molecule type" value="Genomic_DNA"/>
</dbReference>
<feature type="compositionally biased region" description="Polar residues" evidence="1">
    <location>
        <begin position="95"/>
        <end position="105"/>
    </location>
</feature>
<keyword evidence="3" id="KW-1185">Reference proteome</keyword>
<evidence type="ECO:0008006" key="4">
    <source>
        <dbReference type="Google" id="ProtNLM"/>
    </source>
</evidence>
<feature type="compositionally biased region" description="Low complexity" evidence="1">
    <location>
        <begin position="723"/>
        <end position="734"/>
    </location>
</feature>